<reference evidence="1" key="1">
    <citation type="journal article" date="2020" name="Stud. Mycol.">
        <title>101 Dothideomycetes genomes: a test case for predicting lifestyles and emergence of pathogens.</title>
        <authorList>
            <person name="Haridas S."/>
            <person name="Albert R."/>
            <person name="Binder M."/>
            <person name="Bloem J."/>
            <person name="Labutti K."/>
            <person name="Salamov A."/>
            <person name="Andreopoulos B."/>
            <person name="Baker S."/>
            <person name="Barry K."/>
            <person name="Bills G."/>
            <person name="Bluhm B."/>
            <person name="Cannon C."/>
            <person name="Castanera R."/>
            <person name="Culley D."/>
            <person name="Daum C."/>
            <person name="Ezra D."/>
            <person name="Gonzalez J."/>
            <person name="Henrissat B."/>
            <person name="Kuo A."/>
            <person name="Liang C."/>
            <person name="Lipzen A."/>
            <person name="Lutzoni F."/>
            <person name="Magnuson J."/>
            <person name="Mondo S."/>
            <person name="Nolan M."/>
            <person name="Ohm R."/>
            <person name="Pangilinan J."/>
            <person name="Park H.-J."/>
            <person name="Ramirez L."/>
            <person name="Alfaro M."/>
            <person name="Sun H."/>
            <person name="Tritt A."/>
            <person name="Yoshinaga Y."/>
            <person name="Zwiers L.-H."/>
            <person name="Turgeon B."/>
            <person name="Goodwin S."/>
            <person name="Spatafora J."/>
            <person name="Crous P."/>
            <person name="Grigoriev I."/>
        </authorList>
    </citation>
    <scope>NUCLEOTIDE SEQUENCE</scope>
    <source>
        <strain evidence="1">ATCC 200398</strain>
    </source>
</reference>
<evidence type="ECO:0000313" key="1">
    <source>
        <dbReference type="EMBL" id="KAF2464147.1"/>
    </source>
</evidence>
<sequence length="781" mass="85200">MTAMSSMGPTPPAAAAAAAAAAKVAAGRHIVGYADPLVVSAGDRVCVQVSCQRPRYTSSLVRLGPSMEAKDAPPPDHQAISSVPETTYPGRPQFTRLGSFASVPWFVGAYSTPASDLALAVSFWARPDLPERAGHDQFFFSTLQRDGGAGFASFIDRDGALTLAVGSERGRLTTQLPITLKRHSWTFLTFTFNAPSRTVAVSARSKESHVDSAHSQHASHVLTHPFVLSSSQSLTIASHSSQDRVSAVPVDSTSFNGRIDSFRIDLVAAADTRTVLHLDFSKDIPTDHLRDISDSACHGSLFNCPARAVTGHDWDASETDWTRASYGYGAIHFHDDDVDDAAWATDFELVLPKDLASGFYGFVINDGESEDIVPFFIRPDLTQPPTNKVVFIVPTFTYTAYANDRMYDTSRDVHIDIPGSDSVHRGRHLRILEARPDLGISLYDSHNDGSGATHSSTKRVVLNMRPDYFHWGFGGPRELSADLWFIGFLDRELGPGNYDVITDHDISCYGSSILLRYSIAISGSHPEYPTYKMLDAYDAFLAAGGFFMYLGGNGYYWVTGHDHERPHRIEVRRADQGCRVFGLPPGHWFLALTGEQGGLWRSRGRNPNRICGLGSDACGMGQGAPYGIVPEARQNPKLEFLFKGHGLEKNDIIGDFGLVQGAASGDEIDRLDYSLGTPENAVIIATTKLAGGHSDNYALFNEEILFPMVNTLGTTSDKVRSDLVYFETGSGGAVFGVGSINWVGSLAWKNYENNVAQITANVLHEFVKSSSMDEKRDAKRY</sequence>
<name>A0ACB6QB56_9PLEO</name>
<evidence type="ECO:0000313" key="2">
    <source>
        <dbReference type="Proteomes" id="UP000799755"/>
    </source>
</evidence>
<dbReference type="Proteomes" id="UP000799755">
    <property type="component" value="Unassembled WGS sequence"/>
</dbReference>
<dbReference type="EMBL" id="MU003539">
    <property type="protein sequence ID" value="KAF2464147.1"/>
    <property type="molecule type" value="Genomic_DNA"/>
</dbReference>
<protein>
    <submittedName>
        <fullName evidence="1">Uncharacterized protein</fullName>
    </submittedName>
</protein>
<accession>A0ACB6QB56</accession>
<gene>
    <name evidence="1" type="ORF">BDR25DRAFT_346840</name>
</gene>
<proteinExistence type="predicted"/>
<comment type="caution">
    <text evidence="1">The sequence shown here is derived from an EMBL/GenBank/DDBJ whole genome shotgun (WGS) entry which is preliminary data.</text>
</comment>
<keyword evidence="2" id="KW-1185">Reference proteome</keyword>
<organism evidence="1 2">
    <name type="scientific">Lindgomyces ingoldianus</name>
    <dbReference type="NCBI Taxonomy" id="673940"/>
    <lineage>
        <taxon>Eukaryota</taxon>
        <taxon>Fungi</taxon>
        <taxon>Dikarya</taxon>
        <taxon>Ascomycota</taxon>
        <taxon>Pezizomycotina</taxon>
        <taxon>Dothideomycetes</taxon>
        <taxon>Pleosporomycetidae</taxon>
        <taxon>Pleosporales</taxon>
        <taxon>Lindgomycetaceae</taxon>
        <taxon>Lindgomyces</taxon>
    </lineage>
</organism>